<evidence type="ECO:0000313" key="2">
    <source>
        <dbReference type="Proteomes" id="UP001596200"/>
    </source>
</evidence>
<dbReference type="EMBL" id="JBHSPU010000020">
    <property type="protein sequence ID" value="MFC5916667.1"/>
    <property type="molecule type" value="Genomic_DNA"/>
</dbReference>
<organism evidence="1 2">
    <name type="scientific">Streptomyces pulveraceus</name>
    <dbReference type="NCBI Taxonomy" id="68258"/>
    <lineage>
        <taxon>Bacteria</taxon>
        <taxon>Bacillati</taxon>
        <taxon>Actinomycetota</taxon>
        <taxon>Actinomycetes</taxon>
        <taxon>Kitasatosporales</taxon>
        <taxon>Streptomycetaceae</taxon>
        <taxon>Streptomyces</taxon>
    </lineage>
</organism>
<accession>A0ABW1GSQ7</accession>
<dbReference type="RefSeq" id="WP_386420686.1">
    <property type="nucleotide sequence ID" value="NZ_BAAATU010000001.1"/>
</dbReference>
<dbReference type="Proteomes" id="UP001596200">
    <property type="component" value="Unassembled WGS sequence"/>
</dbReference>
<dbReference type="Gene3D" id="3.30.750.24">
    <property type="entry name" value="STAS domain"/>
    <property type="match status" value="1"/>
</dbReference>
<evidence type="ECO:0000313" key="1">
    <source>
        <dbReference type="EMBL" id="MFC5916667.1"/>
    </source>
</evidence>
<keyword evidence="2" id="KW-1185">Reference proteome</keyword>
<sequence length="173" mass="18041">MTPNVLIVTGRVTRAAVPGLCAELEALLRDLDDAACDRNACDRDACGRDACGRGVFGRDDRDSDAHVPGACDSYARDREVRARGASARDACARDAWVDCDVGGVVHVDLALVEAMARLGLVARRAGGRRLRLRHVPPELRSLLDLVGLADVVDMGYEPGAGPGAGPGPGDGVG</sequence>
<proteinExistence type="predicted"/>
<evidence type="ECO:0008006" key="3">
    <source>
        <dbReference type="Google" id="ProtNLM"/>
    </source>
</evidence>
<gene>
    <name evidence="1" type="ORF">ACFP1B_25055</name>
</gene>
<dbReference type="InterPro" id="IPR036513">
    <property type="entry name" value="STAS_dom_sf"/>
</dbReference>
<name>A0ABW1GSQ7_9ACTN</name>
<comment type="caution">
    <text evidence="1">The sequence shown here is derived from an EMBL/GenBank/DDBJ whole genome shotgun (WGS) entry which is preliminary data.</text>
</comment>
<protein>
    <recommendedName>
        <fullName evidence="3">STAS domain-containing protein</fullName>
    </recommendedName>
</protein>
<reference evidence="2" key="1">
    <citation type="journal article" date="2019" name="Int. J. Syst. Evol. Microbiol.">
        <title>The Global Catalogue of Microorganisms (GCM) 10K type strain sequencing project: providing services to taxonomists for standard genome sequencing and annotation.</title>
        <authorList>
            <consortium name="The Broad Institute Genomics Platform"/>
            <consortium name="The Broad Institute Genome Sequencing Center for Infectious Disease"/>
            <person name="Wu L."/>
            <person name="Ma J."/>
        </authorList>
    </citation>
    <scope>NUCLEOTIDE SEQUENCE [LARGE SCALE GENOMIC DNA]</scope>
    <source>
        <strain evidence="2">JCM 4147</strain>
    </source>
</reference>